<evidence type="ECO:0000256" key="1">
    <source>
        <dbReference type="SAM" id="SignalP"/>
    </source>
</evidence>
<keyword evidence="3" id="KW-1185">Reference proteome</keyword>
<dbReference type="InterPro" id="IPR009832">
    <property type="entry name" value="DUF1397"/>
</dbReference>
<accession>A0A9N9QWN8</accession>
<gene>
    <name evidence="2" type="ORF">DIATSA_LOCUS2953</name>
</gene>
<dbReference type="AlphaFoldDB" id="A0A9N9QWN8"/>
<organism evidence="2 3">
    <name type="scientific">Diatraea saccharalis</name>
    <name type="common">sugarcane borer</name>
    <dbReference type="NCBI Taxonomy" id="40085"/>
    <lineage>
        <taxon>Eukaryota</taxon>
        <taxon>Metazoa</taxon>
        <taxon>Ecdysozoa</taxon>
        <taxon>Arthropoda</taxon>
        <taxon>Hexapoda</taxon>
        <taxon>Insecta</taxon>
        <taxon>Pterygota</taxon>
        <taxon>Neoptera</taxon>
        <taxon>Endopterygota</taxon>
        <taxon>Lepidoptera</taxon>
        <taxon>Glossata</taxon>
        <taxon>Ditrysia</taxon>
        <taxon>Pyraloidea</taxon>
        <taxon>Crambidae</taxon>
        <taxon>Crambinae</taxon>
        <taxon>Diatraea</taxon>
    </lineage>
</organism>
<sequence>MLFKLLAALTLLGLVAGRAYHVSRREEIRMHLEAECVKNSGDPNVFPKLEAASEKFINCSMAEFDENSLMELSGTSHENYLRLIPDLAKLMCSKKAALQKCFFDLVDASLPCVEADLRDRVNDSKKALAELGDYICNNDAQLVTQTLPSPQQFQRLYAKYDEDLP</sequence>
<dbReference type="Pfam" id="PF07165">
    <property type="entry name" value="DUF1397"/>
    <property type="match status" value="1"/>
</dbReference>
<proteinExistence type="predicted"/>
<evidence type="ECO:0000313" key="3">
    <source>
        <dbReference type="Proteomes" id="UP001153714"/>
    </source>
</evidence>
<name>A0A9N9QWN8_9NEOP</name>
<reference evidence="2" key="2">
    <citation type="submission" date="2022-10" db="EMBL/GenBank/DDBJ databases">
        <authorList>
            <consortium name="ENA_rothamsted_submissions"/>
            <consortium name="culmorum"/>
            <person name="King R."/>
        </authorList>
    </citation>
    <scope>NUCLEOTIDE SEQUENCE</scope>
</reference>
<dbReference type="OrthoDB" id="7197009at2759"/>
<protein>
    <recommendedName>
        <fullName evidence="4">Secreted protein</fullName>
    </recommendedName>
</protein>
<feature type="chain" id="PRO_5040202825" description="Secreted protein" evidence="1">
    <location>
        <begin position="18"/>
        <end position="165"/>
    </location>
</feature>
<evidence type="ECO:0008006" key="4">
    <source>
        <dbReference type="Google" id="ProtNLM"/>
    </source>
</evidence>
<dbReference type="EMBL" id="OU893344">
    <property type="protein sequence ID" value="CAG9784889.1"/>
    <property type="molecule type" value="Genomic_DNA"/>
</dbReference>
<evidence type="ECO:0000313" key="2">
    <source>
        <dbReference type="EMBL" id="CAG9784889.1"/>
    </source>
</evidence>
<keyword evidence="1" id="KW-0732">Signal</keyword>
<dbReference type="Proteomes" id="UP001153714">
    <property type="component" value="Chromosome 13"/>
</dbReference>
<feature type="signal peptide" evidence="1">
    <location>
        <begin position="1"/>
        <end position="17"/>
    </location>
</feature>
<reference evidence="2" key="1">
    <citation type="submission" date="2021-12" db="EMBL/GenBank/DDBJ databases">
        <authorList>
            <person name="King R."/>
        </authorList>
    </citation>
    <scope>NUCLEOTIDE SEQUENCE</scope>
</reference>